<dbReference type="OrthoDB" id="10020390at2759"/>
<protein>
    <submittedName>
        <fullName evidence="1">Uncharacterized protein</fullName>
    </submittedName>
</protein>
<evidence type="ECO:0000313" key="2">
    <source>
        <dbReference type="Proteomes" id="UP000663852"/>
    </source>
</evidence>
<gene>
    <name evidence="1" type="ORF">EDS130_LOCUS45749</name>
</gene>
<dbReference type="Proteomes" id="UP000663852">
    <property type="component" value="Unassembled WGS sequence"/>
</dbReference>
<comment type="caution">
    <text evidence="1">The sequence shown here is derived from an EMBL/GenBank/DDBJ whole genome shotgun (WGS) entry which is preliminary data.</text>
</comment>
<proteinExistence type="predicted"/>
<dbReference type="AlphaFoldDB" id="A0A815WX75"/>
<organism evidence="1 2">
    <name type="scientific">Adineta ricciae</name>
    <name type="common">Rotifer</name>
    <dbReference type="NCBI Taxonomy" id="249248"/>
    <lineage>
        <taxon>Eukaryota</taxon>
        <taxon>Metazoa</taxon>
        <taxon>Spiralia</taxon>
        <taxon>Gnathifera</taxon>
        <taxon>Rotifera</taxon>
        <taxon>Eurotatoria</taxon>
        <taxon>Bdelloidea</taxon>
        <taxon>Adinetida</taxon>
        <taxon>Adinetidae</taxon>
        <taxon>Adineta</taxon>
    </lineage>
</organism>
<dbReference type="EMBL" id="CAJNOJ010001245">
    <property type="protein sequence ID" value="CAF1547372.1"/>
    <property type="molecule type" value="Genomic_DNA"/>
</dbReference>
<reference evidence="1" key="1">
    <citation type="submission" date="2021-02" db="EMBL/GenBank/DDBJ databases">
        <authorList>
            <person name="Nowell W R."/>
        </authorList>
    </citation>
    <scope>NUCLEOTIDE SEQUENCE</scope>
</reference>
<name>A0A815WX75_ADIRI</name>
<accession>A0A815WX75</accession>
<feature type="non-terminal residue" evidence="1">
    <location>
        <position position="1"/>
    </location>
</feature>
<evidence type="ECO:0000313" key="1">
    <source>
        <dbReference type="EMBL" id="CAF1547372.1"/>
    </source>
</evidence>
<sequence>VTFSLPADSLFLSGSLFYDIVKQFCQEEAMELLKFQLIDTSMSLLEVDDVFSILYFESDQTTILKERLAFPYKDEFGNDSFFVMPGVRLKLNKFIHALRLLLPCDFTSTNTKSLIISSDLVQEYPFLIDLIYCCESNLLSGFPLDLISNISNLRRAKSLFHYKNAVKDFATSLYIIGGRNAYEFVRINLLGSIPSLPSLPPGIASEKISTRKVN</sequence>